<proteinExistence type="predicted"/>
<protein>
    <submittedName>
        <fullName evidence="1">Uncharacterized protein</fullName>
    </submittedName>
</protein>
<gene>
    <name evidence="1" type="ORF">STAS_25128</name>
</gene>
<reference evidence="2" key="1">
    <citation type="journal article" date="2019" name="Curr. Biol.">
        <title>Genome Sequence of Striga asiatica Provides Insight into the Evolution of Plant Parasitism.</title>
        <authorList>
            <person name="Yoshida S."/>
            <person name="Kim S."/>
            <person name="Wafula E.K."/>
            <person name="Tanskanen J."/>
            <person name="Kim Y.M."/>
            <person name="Honaas L."/>
            <person name="Yang Z."/>
            <person name="Spallek T."/>
            <person name="Conn C.E."/>
            <person name="Ichihashi Y."/>
            <person name="Cheong K."/>
            <person name="Cui S."/>
            <person name="Der J.P."/>
            <person name="Gundlach H."/>
            <person name="Jiao Y."/>
            <person name="Hori C."/>
            <person name="Ishida J.K."/>
            <person name="Kasahara H."/>
            <person name="Kiba T."/>
            <person name="Kim M.S."/>
            <person name="Koo N."/>
            <person name="Laohavisit A."/>
            <person name="Lee Y.H."/>
            <person name="Lumba S."/>
            <person name="McCourt P."/>
            <person name="Mortimer J.C."/>
            <person name="Mutuku J.M."/>
            <person name="Nomura T."/>
            <person name="Sasaki-Sekimoto Y."/>
            <person name="Seto Y."/>
            <person name="Wang Y."/>
            <person name="Wakatake T."/>
            <person name="Sakakibara H."/>
            <person name="Demura T."/>
            <person name="Yamaguchi S."/>
            <person name="Yoneyama K."/>
            <person name="Manabe R.I."/>
            <person name="Nelson D.C."/>
            <person name="Schulman A.H."/>
            <person name="Timko M.P."/>
            <person name="dePamphilis C.W."/>
            <person name="Choi D."/>
            <person name="Shirasu K."/>
        </authorList>
    </citation>
    <scope>NUCLEOTIDE SEQUENCE [LARGE SCALE GENOMIC DNA]</scope>
    <source>
        <strain evidence="2">cv. UVA1</strain>
    </source>
</reference>
<dbReference type="EMBL" id="BKCP01008082">
    <property type="protein sequence ID" value="GER47970.1"/>
    <property type="molecule type" value="Genomic_DNA"/>
</dbReference>
<evidence type="ECO:0000313" key="1">
    <source>
        <dbReference type="EMBL" id="GER47970.1"/>
    </source>
</evidence>
<organism evidence="1 2">
    <name type="scientific">Striga asiatica</name>
    <name type="common">Asiatic witchweed</name>
    <name type="synonym">Buchnera asiatica</name>
    <dbReference type="NCBI Taxonomy" id="4170"/>
    <lineage>
        <taxon>Eukaryota</taxon>
        <taxon>Viridiplantae</taxon>
        <taxon>Streptophyta</taxon>
        <taxon>Embryophyta</taxon>
        <taxon>Tracheophyta</taxon>
        <taxon>Spermatophyta</taxon>
        <taxon>Magnoliopsida</taxon>
        <taxon>eudicotyledons</taxon>
        <taxon>Gunneridae</taxon>
        <taxon>Pentapetalae</taxon>
        <taxon>asterids</taxon>
        <taxon>lamiids</taxon>
        <taxon>Lamiales</taxon>
        <taxon>Orobanchaceae</taxon>
        <taxon>Buchnereae</taxon>
        <taxon>Striga</taxon>
    </lineage>
</organism>
<evidence type="ECO:0000313" key="2">
    <source>
        <dbReference type="Proteomes" id="UP000325081"/>
    </source>
</evidence>
<keyword evidence="2" id="KW-1185">Reference proteome</keyword>
<sequence length="205" mass="23681">MDYVNFDSVNPHGLEMRVQPFVHFIRKFRWDEPNTIVYNLVHSQILHRGLKPRRQLGLDHLRLRQARDVGPQPTPIPTQRVPHVHIIHTPEPLLKIPHKGPHPLIRAGPILIRALVLPKLPARHLLPGRRPVHPLGRDRVIVVANGLPPIVNQHEARRAPALHKPINPFPNPSRVHRKVERVPRAPPELIHDLRRSFLLEQTERA</sequence>
<accession>A0A5A7QRW5</accession>
<comment type="caution">
    <text evidence="1">The sequence shown here is derived from an EMBL/GenBank/DDBJ whole genome shotgun (WGS) entry which is preliminary data.</text>
</comment>
<dbReference type="Proteomes" id="UP000325081">
    <property type="component" value="Unassembled WGS sequence"/>
</dbReference>
<dbReference type="AlphaFoldDB" id="A0A5A7QRW5"/>
<name>A0A5A7QRW5_STRAF</name>